<keyword evidence="1" id="KW-0732">Signal</keyword>
<sequence>MQTVNGMLRFSLLMASMLSLSLTSHILPHMGYFVVIQQLECVGNPKYIRQAECSVVPPRNRSTNAALTLVQEITSLTGTLKVSIPKRNKMHKIFEVSFELCKLLREQKRKTLIELLSTMTCLGNRTIQCPIHTGYYSARNVTIVESLPPVLSESDFLIRLNWFLPRVASVMNITAVGRLYEISKERARKKKYL</sequence>
<evidence type="ECO:0000313" key="2">
    <source>
        <dbReference type="Proteomes" id="UP000504633"/>
    </source>
</evidence>
<dbReference type="OMA" id="NCKILPP"/>
<dbReference type="PANTHER" id="PTHR20898:SF0">
    <property type="entry name" value="DAEDALUS ON 3-RELATED"/>
    <property type="match status" value="1"/>
</dbReference>
<dbReference type="KEGG" id="dhe:111593582"/>
<dbReference type="OrthoDB" id="7828178at2759"/>
<proteinExistence type="predicted"/>
<dbReference type="PANTHER" id="PTHR20898">
    <property type="entry name" value="DAEDALUS ON 3-RELATED-RELATED"/>
    <property type="match status" value="1"/>
</dbReference>
<organism evidence="2 3">
    <name type="scientific">Drosophila hydei</name>
    <name type="common">Fruit fly</name>
    <dbReference type="NCBI Taxonomy" id="7224"/>
    <lineage>
        <taxon>Eukaryota</taxon>
        <taxon>Metazoa</taxon>
        <taxon>Ecdysozoa</taxon>
        <taxon>Arthropoda</taxon>
        <taxon>Hexapoda</taxon>
        <taxon>Insecta</taxon>
        <taxon>Pterygota</taxon>
        <taxon>Neoptera</taxon>
        <taxon>Endopterygota</taxon>
        <taxon>Diptera</taxon>
        <taxon>Brachycera</taxon>
        <taxon>Muscomorpha</taxon>
        <taxon>Ephydroidea</taxon>
        <taxon>Drosophilidae</taxon>
        <taxon>Drosophila</taxon>
    </lineage>
</organism>
<dbReference type="Pfam" id="PF06477">
    <property type="entry name" value="DUF1091"/>
    <property type="match status" value="1"/>
</dbReference>
<dbReference type="RefSeq" id="XP_023162214.2">
    <property type="nucleotide sequence ID" value="XM_023306446.2"/>
</dbReference>
<gene>
    <name evidence="3" type="primary">LOC111593582</name>
</gene>
<keyword evidence="2" id="KW-1185">Reference proteome</keyword>
<feature type="signal peptide" evidence="1">
    <location>
        <begin position="1"/>
        <end position="23"/>
    </location>
</feature>
<reference evidence="3" key="1">
    <citation type="submission" date="2025-08" db="UniProtKB">
        <authorList>
            <consortium name="RefSeq"/>
        </authorList>
    </citation>
    <scope>IDENTIFICATION</scope>
    <source>
        <strain evidence="3">15085-1641.00</strain>
        <tissue evidence="3">Whole body</tissue>
    </source>
</reference>
<dbReference type="AlphaFoldDB" id="A0A6J1L8M5"/>
<name>A0A6J1L8M5_DROHY</name>
<protein>
    <submittedName>
        <fullName evidence="3">Uncharacterized protein LOC111593582</fullName>
    </submittedName>
</protein>
<dbReference type="Proteomes" id="UP000504633">
    <property type="component" value="Unplaced"/>
</dbReference>
<dbReference type="InterPro" id="IPR010512">
    <property type="entry name" value="DUF1091"/>
</dbReference>
<evidence type="ECO:0000313" key="3">
    <source>
        <dbReference type="RefSeq" id="XP_023162214.2"/>
    </source>
</evidence>
<feature type="chain" id="PRO_5026797096" evidence="1">
    <location>
        <begin position="24"/>
        <end position="193"/>
    </location>
</feature>
<dbReference type="GeneID" id="111593582"/>
<dbReference type="SMART" id="SM00697">
    <property type="entry name" value="DM8"/>
    <property type="match status" value="1"/>
</dbReference>
<evidence type="ECO:0000256" key="1">
    <source>
        <dbReference type="SAM" id="SignalP"/>
    </source>
</evidence>
<accession>A0A6J1L8M5</accession>